<sequence length="239" mass="26501">MRAQLAASAAERFNASVEAILEVGDLSDEESQQVPAWWNELVEIPCTDSIHRALGEWNRALPGSMRRLRHVLNEYCLDVSPVRMSSDEHTGIALQYTFDAPDGREFLFGYAPERTELSVVAKLPKSVRRFYSGLHNGLHNEPVSEPVGIYKADKLIDWASWLGDSKLHYLSAPPENPPLARDLAMFYTDGASGYILANTGPQGTEAWTAGAGLLDEEPRALWDVVDDWLALALTGDFID</sequence>
<reference evidence="1 2" key="1">
    <citation type="journal article" date="2019" name="Sci. Rep.">
        <title>Extended insight into the Mycobacterium chelonae-abscessus complex through whole genome sequencing of Mycobacterium salmoniphilum outbreak and Mycobacterium salmoniphilum-like strains.</title>
        <authorList>
            <person name="Behra P.R.K."/>
            <person name="Das S."/>
            <person name="Pettersson B.M.F."/>
            <person name="Shirreff L."/>
            <person name="DuCote T."/>
            <person name="Jacobsson K.G."/>
            <person name="Ennis D.G."/>
            <person name="Kirsebom L.A."/>
        </authorList>
    </citation>
    <scope>NUCLEOTIDE SEQUENCE [LARGE SCALE GENOMIC DNA]</scope>
    <source>
        <strain evidence="1 2">CCUG 63697</strain>
    </source>
</reference>
<dbReference type="AlphaFoldDB" id="A0A4R8R6C6"/>
<dbReference type="RefSeq" id="WP_134048815.1">
    <property type="nucleotide sequence ID" value="NZ_PECB01000003.1"/>
</dbReference>
<name>A0A4R8R6C6_9MYCO</name>
<proteinExistence type="predicted"/>
<evidence type="ECO:0008006" key="3">
    <source>
        <dbReference type="Google" id="ProtNLM"/>
    </source>
</evidence>
<gene>
    <name evidence="1" type="ORF">CCUG63697_01782</name>
</gene>
<keyword evidence="2" id="KW-1185">Reference proteome</keyword>
<comment type="caution">
    <text evidence="1">The sequence shown here is derived from an EMBL/GenBank/DDBJ whole genome shotgun (WGS) entry which is preliminary data.</text>
</comment>
<evidence type="ECO:0000313" key="1">
    <source>
        <dbReference type="EMBL" id="TDZ50278.1"/>
    </source>
</evidence>
<organism evidence="1 2">
    <name type="scientific">Mycobacteroides franklinii</name>
    <dbReference type="NCBI Taxonomy" id="948102"/>
    <lineage>
        <taxon>Bacteria</taxon>
        <taxon>Bacillati</taxon>
        <taxon>Actinomycetota</taxon>
        <taxon>Actinomycetes</taxon>
        <taxon>Mycobacteriales</taxon>
        <taxon>Mycobacteriaceae</taxon>
        <taxon>Mycobacteroides</taxon>
    </lineage>
</organism>
<protein>
    <recommendedName>
        <fullName evidence="3">SMI1/KNR4 family protein</fullName>
    </recommendedName>
</protein>
<accession>A0A4R8R6C6</accession>
<evidence type="ECO:0000313" key="2">
    <source>
        <dbReference type="Proteomes" id="UP000295165"/>
    </source>
</evidence>
<dbReference type="Proteomes" id="UP000295165">
    <property type="component" value="Unassembled WGS sequence"/>
</dbReference>
<dbReference type="EMBL" id="PECC01000027">
    <property type="protein sequence ID" value="TDZ50278.1"/>
    <property type="molecule type" value="Genomic_DNA"/>
</dbReference>